<dbReference type="CDD" id="cd03411">
    <property type="entry name" value="Ferrochelatase_N"/>
    <property type="match status" value="1"/>
</dbReference>
<dbReference type="GO" id="GO:0004325">
    <property type="term" value="F:ferrochelatase activity"/>
    <property type="evidence" value="ECO:0007669"/>
    <property type="project" value="UniProtKB-UniRule"/>
</dbReference>
<dbReference type="RefSeq" id="WP_212786431.1">
    <property type="nucleotide sequence ID" value="NZ_AP019536.1"/>
</dbReference>
<dbReference type="Pfam" id="PF00762">
    <property type="entry name" value="Ferrochelatase"/>
    <property type="match status" value="1"/>
</dbReference>
<dbReference type="NCBIfam" id="TIGR00109">
    <property type="entry name" value="hemH"/>
    <property type="match status" value="1"/>
</dbReference>
<comment type="similarity">
    <text evidence="1 9 10">Belongs to the ferrochelatase family.</text>
</comment>
<organism evidence="11 12">
    <name type="scientific">Ferrigenium kumadai</name>
    <dbReference type="NCBI Taxonomy" id="1682490"/>
    <lineage>
        <taxon>Bacteria</taxon>
        <taxon>Pseudomonadati</taxon>
        <taxon>Pseudomonadota</taxon>
        <taxon>Betaproteobacteria</taxon>
        <taxon>Nitrosomonadales</taxon>
        <taxon>Gallionellaceae</taxon>
        <taxon>Ferrigenium</taxon>
    </lineage>
</organism>
<dbReference type="Proteomes" id="UP001319121">
    <property type="component" value="Chromosome"/>
</dbReference>
<dbReference type="AlphaFoldDB" id="A0AAN1SZ82"/>
<evidence type="ECO:0000256" key="3">
    <source>
        <dbReference type="ARBA" id="ARBA00022723"/>
    </source>
</evidence>
<evidence type="ECO:0000256" key="2">
    <source>
        <dbReference type="ARBA" id="ARBA00022490"/>
    </source>
</evidence>
<dbReference type="GO" id="GO:0005737">
    <property type="term" value="C:cytoplasm"/>
    <property type="evidence" value="ECO:0007669"/>
    <property type="project" value="UniProtKB-SubCell"/>
</dbReference>
<dbReference type="Gene3D" id="3.40.50.1400">
    <property type="match status" value="2"/>
</dbReference>
<feature type="binding site" evidence="9">
    <location>
        <position position="291"/>
    </location>
    <ligand>
        <name>Fe(2+)</name>
        <dbReference type="ChEBI" id="CHEBI:29033"/>
    </ligand>
</feature>
<comment type="catalytic activity">
    <reaction evidence="8">
        <text>Fe-coproporphyrin III + 2 H(+) = coproporphyrin III + Fe(2+)</text>
        <dbReference type="Rhea" id="RHEA:49572"/>
        <dbReference type="ChEBI" id="CHEBI:15378"/>
        <dbReference type="ChEBI" id="CHEBI:29033"/>
        <dbReference type="ChEBI" id="CHEBI:68438"/>
        <dbReference type="ChEBI" id="CHEBI:131725"/>
        <dbReference type="EC" id="4.99.1.9"/>
    </reaction>
    <physiologicalReaction direction="right-to-left" evidence="8">
        <dbReference type="Rhea" id="RHEA:49574"/>
    </physiologicalReaction>
</comment>
<dbReference type="GO" id="GO:0006783">
    <property type="term" value="P:heme biosynthetic process"/>
    <property type="evidence" value="ECO:0007669"/>
    <property type="project" value="UniProtKB-UniRule"/>
</dbReference>
<dbReference type="HAMAP" id="MF_00323">
    <property type="entry name" value="Ferrochelatase"/>
    <property type="match status" value="1"/>
</dbReference>
<dbReference type="CDD" id="cd00419">
    <property type="entry name" value="Ferrochelatase_C"/>
    <property type="match status" value="1"/>
</dbReference>
<proteinExistence type="inferred from homology"/>
<evidence type="ECO:0000256" key="4">
    <source>
        <dbReference type="ARBA" id="ARBA00023004"/>
    </source>
</evidence>
<dbReference type="PANTHER" id="PTHR11108:SF1">
    <property type="entry name" value="FERROCHELATASE, MITOCHONDRIAL"/>
    <property type="match status" value="1"/>
</dbReference>
<keyword evidence="2 9" id="KW-0963">Cytoplasm</keyword>
<evidence type="ECO:0000256" key="1">
    <source>
        <dbReference type="ARBA" id="ARBA00007718"/>
    </source>
</evidence>
<comment type="subcellular location">
    <subcellularLocation>
        <location evidence="9 10">Cytoplasm</location>
    </subcellularLocation>
</comment>
<dbReference type="InterPro" id="IPR019772">
    <property type="entry name" value="Ferrochelatase_AS"/>
</dbReference>
<dbReference type="SUPFAM" id="SSF53800">
    <property type="entry name" value="Chelatase"/>
    <property type="match status" value="1"/>
</dbReference>
<keyword evidence="4 9" id="KW-0408">Iron</keyword>
<comment type="function">
    <text evidence="9 10">Catalyzes the ferrous insertion into protoporphyrin IX.</text>
</comment>
<dbReference type="PANTHER" id="PTHR11108">
    <property type="entry name" value="FERROCHELATASE"/>
    <property type="match status" value="1"/>
</dbReference>
<keyword evidence="5 9" id="KW-0350">Heme biosynthesis</keyword>
<evidence type="ECO:0000256" key="6">
    <source>
        <dbReference type="ARBA" id="ARBA00023239"/>
    </source>
</evidence>
<evidence type="ECO:0000256" key="7">
    <source>
        <dbReference type="ARBA" id="ARBA00023244"/>
    </source>
</evidence>
<feature type="binding site" evidence="9">
    <location>
        <position position="210"/>
    </location>
    <ligand>
        <name>Fe(2+)</name>
        <dbReference type="ChEBI" id="CHEBI:29033"/>
    </ligand>
</feature>
<dbReference type="FunFam" id="3.40.50.1400:FF:000002">
    <property type="entry name" value="Ferrochelatase"/>
    <property type="match status" value="1"/>
</dbReference>
<sequence length="362" mass="40956">MPYLPEPSFTHGTPEKTGILLVNLGTPDAPTTPAVRTYLKEFLGDPRVVEMPRAIWWLILNGIILNTRPKKSAAKYASIWLKEGSPLRVYTEKQAALLQGYLGERAQAPFVVDYAMRYGNPSIPAVLRKLREQNCQRILVVPMYPQYAASTTATVTDIVYGELQKMRNTPALRTIKHFHDHSGYIKALAGNINDYWMKNGRPEKLVMSFHGLPRKSLDQGDPYHCECQKTGRLLAWELGLKPEQYAVTFQSRFGRAEWLQPYTGATLKELGKQKLKRMDIVCPGFVADCLETLEEIAQEGKETFQHAGGGEYHYIPCINDRNDWMHALTDLVIDNLQGWLVKPDAAELEQGRLRALEMGAPK</sequence>
<keyword evidence="7 9" id="KW-0627">Porphyrin biosynthesis</keyword>
<evidence type="ECO:0000256" key="9">
    <source>
        <dbReference type="HAMAP-Rule" id="MF_00323"/>
    </source>
</evidence>
<keyword evidence="12" id="KW-1185">Reference proteome</keyword>
<dbReference type="GO" id="GO:0046872">
    <property type="term" value="F:metal ion binding"/>
    <property type="evidence" value="ECO:0007669"/>
    <property type="project" value="UniProtKB-KW"/>
</dbReference>
<evidence type="ECO:0000313" key="11">
    <source>
        <dbReference type="EMBL" id="BBI98820.1"/>
    </source>
</evidence>
<reference evidence="11 12" key="1">
    <citation type="submission" date="2019-03" db="EMBL/GenBank/DDBJ databases">
        <title>Complete genome sequence of Ferrigenium kumadai strain An22, a microaerophilic iron-oxidizing bacterium isolated from a paddy field soil.</title>
        <authorList>
            <person name="Watanabe T."/>
            <person name="Asakawa S."/>
        </authorList>
    </citation>
    <scope>NUCLEOTIDE SEQUENCE [LARGE SCALE GENOMIC DNA]</scope>
    <source>
        <strain evidence="11 12">An22</strain>
    </source>
</reference>
<name>A0AAN1SZ82_9PROT</name>
<dbReference type="PROSITE" id="PS00534">
    <property type="entry name" value="FERROCHELATASE"/>
    <property type="match status" value="1"/>
</dbReference>
<dbReference type="EMBL" id="AP019536">
    <property type="protein sequence ID" value="BBI98820.1"/>
    <property type="molecule type" value="Genomic_DNA"/>
</dbReference>
<dbReference type="InterPro" id="IPR033659">
    <property type="entry name" value="Ferrochelatase_N"/>
</dbReference>
<evidence type="ECO:0000256" key="5">
    <source>
        <dbReference type="ARBA" id="ARBA00023133"/>
    </source>
</evidence>
<comment type="catalytic activity">
    <reaction evidence="9 10">
        <text>heme b + 2 H(+) = protoporphyrin IX + Fe(2+)</text>
        <dbReference type="Rhea" id="RHEA:22584"/>
        <dbReference type="ChEBI" id="CHEBI:15378"/>
        <dbReference type="ChEBI" id="CHEBI:29033"/>
        <dbReference type="ChEBI" id="CHEBI:57306"/>
        <dbReference type="ChEBI" id="CHEBI:60344"/>
        <dbReference type="EC" id="4.98.1.1"/>
    </reaction>
</comment>
<dbReference type="KEGG" id="fku:FGKAn22_05130"/>
<accession>A0AAN1SZ82</accession>
<keyword evidence="3 9" id="KW-0479">Metal-binding</keyword>
<dbReference type="EC" id="4.98.1.1" evidence="9 10"/>
<keyword evidence="6 9" id="KW-0456">Lyase</keyword>
<dbReference type="InterPro" id="IPR001015">
    <property type="entry name" value="Ferrochelatase"/>
</dbReference>
<protein>
    <recommendedName>
        <fullName evidence="9 10">Ferrochelatase</fullName>
        <ecNumber evidence="9 10">4.98.1.1</ecNumber>
    </recommendedName>
    <alternativeName>
        <fullName evidence="9">Heme synthase</fullName>
    </alternativeName>
    <alternativeName>
        <fullName evidence="9">Protoheme ferro-lyase</fullName>
    </alternativeName>
</protein>
<evidence type="ECO:0000256" key="8">
    <source>
        <dbReference type="ARBA" id="ARBA00024536"/>
    </source>
</evidence>
<evidence type="ECO:0000313" key="12">
    <source>
        <dbReference type="Proteomes" id="UP001319121"/>
    </source>
</evidence>
<comment type="pathway">
    <text evidence="9 10">Porphyrin-containing compound metabolism; protoheme biosynthesis; protoheme from protoporphyrin-IX: step 1/1.</text>
</comment>
<dbReference type="InterPro" id="IPR033644">
    <property type="entry name" value="Ferrochelatase_C"/>
</dbReference>
<gene>
    <name evidence="9 11" type="primary">hemH</name>
    <name evidence="11" type="ORF">FGKAn22_05130</name>
</gene>
<evidence type="ECO:0000256" key="10">
    <source>
        <dbReference type="RuleBase" id="RU000607"/>
    </source>
</evidence>